<dbReference type="OrthoDB" id="9784383at2"/>
<dbReference type="AlphaFoldDB" id="A0A1I4L9B3"/>
<dbReference type="SUPFAM" id="SSF53300">
    <property type="entry name" value="vWA-like"/>
    <property type="match status" value="1"/>
</dbReference>
<keyword evidence="2" id="KW-1133">Transmembrane helix</keyword>
<accession>A0A1I4L9B3</accession>
<dbReference type="SMART" id="SM00327">
    <property type="entry name" value="VWA"/>
    <property type="match status" value="1"/>
</dbReference>
<dbReference type="Pfam" id="PF13768">
    <property type="entry name" value="VWA_3"/>
    <property type="match status" value="1"/>
</dbReference>
<dbReference type="RefSeq" id="WP_092020169.1">
    <property type="nucleotide sequence ID" value="NZ_FOUE01000001.1"/>
</dbReference>
<name>A0A1I4L9B3_9GAMM</name>
<feature type="transmembrane region" description="Helical" evidence="2">
    <location>
        <begin position="700"/>
        <end position="721"/>
    </location>
</feature>
<dbReference type="EMBL" id="FOUE01000001">
    <property type="protein sequence ID" value="SFL87511.1"/>
    <property type="molecule type" value="Genomic_DNA"/>
</dbReference>
<keyword evidence="2" id="KW-0812">Transmembrane</keyword>
<evidence type="ECO:0000256" key="2">
    <source>
        <dbReference type="SAM" id="Phobius"/>
    </source>
</evidence>
<dbReference type="STRING" id="488535.SAMN04487963_0349"/>
<dbReference type="Pfam" id="PF08487">
    <property type="entry name" value="VIT"/>
    <property type="match status" value="1"/>
</dbReference>
<reference evidence="6" key="1">
    <citation type="submission" date="2016-10" db="EMBL/GenBank/DDBJ databases">
        <authorList>
            <person name="Varghese N."/>
            <person name="Submissions S."/>
        </authorList>
    </citation>
    <scope>NUCLEOTIDE SEQUENCE [LARGE SCALE GENOMIC DNA]</scope>
    <source>
        <strain evidence="6">CGMCC 1.7061</strain>
    </source>
</reference>
<dbReference type="NCBIfam" id="TIGR03788">
    <property type="entry name" value="marine_srt_targ"/>
    <property type="match status" value="1"/>
</dbReference>
<protein>
    <submittedName>
        <fullName evidence="5">Ca-activated chloride channel family protein</fullName>
    </submittedName>
</protein>
<dbReference type="InterPro" id="IPR022440">
    <property type="entry name" value="CHP03788"/>
</dbReference>
<evidence type="ECO:0000313" key="5">
    <source>
        <dbReference type="EMBL" id="SFL87511.1"/>
    </source>
</evidence>
<dbReference type="PROSITE" id="PS51468">
    <property type="entry name" value="VIT"/>
    <property type="match status" value="1"/>
</dbReference>
<dbReference type="InterPro" id="IPR036465">
    <property type="entry name" value="vWFA_dom_sf"/>
</dbReference>
<feature type="domain" description="VIT" evidence="4">
    <location>
        <begin position="76"/>
        <end position="204"/>
    </location>
</feature>
<evidence type="ECO:0000259" key="4">
    <source>
        <dbReference type="PROSITE" id="PS51468"/>
    </source>
</evidence>
<keyword evidence="2" id="KW-0472">Membrane</keyword>
<keyword evidence="6" id="KW-1185">Reference proteome</keyword>
<evidence type="ECO:0000313" key="6">
    <source>
        <dbReference type="Proteomes" id="UP000198519"/>
    </source>
</evidence>
<dbReference type="PANTHER" id="PTHR45737:SF6">
    <property type="entry name" value="VON WILLEBRAND FACTOR A DOMAIN-CONTAINING PROTEIN 5A"/>
    <property type="match status" value="1"/>
</dbReference>
<feature type="domain" description="VWFA" evidence="3">
    <location>
        <begin position="362"/>
        <end position="539"/>
    </location>
</feature>
<evidence type="ECO:0000256" key="1">
    <source>
        <dbReference type="SAM" id="MobiDB-lite"/>
    </source>
</evidence>
<dbReference type="PANTHER" id="PTHR45737">
    <property type="entry name" value="VON WILLEBRAND FACTOR A DOMAIN-CONTAINING PROTEIN 5A"/>
    <property type="match status" value="1"/>
</dbReference>
<dbReference type="SMART" id="SM00609">
    <property type="entry name" value="VIT"/>
    <property type="match status" value="1"/>
</dbReference>
<gene>
    <name evidence="5" type="ORF">SAMN04487963_0349</name>
</gene>
<dbReference type="Gene3D" id="3.40.50.410">
    <property type="entry name" value="von Willebrand factor, type A domain"/>
    <property type="match status" value="1"/>
</dbReference>
<proteinExistence type="predicted"/>
<dbReference type="PROSITE" id="PS50234">
    <property type="entry name" value="VWFA"/>
    <property type="match status" value="1"/>
</dbReference>
<dbReference type="Proteomes" id="UP000198519">
    <property type="component" value="Unassembled WGS sequence"/>
</dbReference>
<dbReference type="InterPro" id="IPR013694">
    <property type="entry name" value="VIT"/>
</dbReference>
<organism evidence="5 6">
    <name type="scientific">Marinobacter zhejiangensis</name>
    <dbReference type="NCBI Taxonomy" id="488535"/>
    <lineage>
        <taxon>Bacteria</taxon>
        <taxon>Pseudomonadati</taxon>
        <taxon>Pseudomonadota</taxon>
        <taxon>Gammaproteobacteria</taxon>
        <taxon>Pseudomonadales</taxon>
        <taxon>Marinobacteraceae</taxon>
        <taxon>Marinobacter</taxon>
    </lineage>
</organism>
<dbReference type="InterPro" id="IPR002035">
    <property type="entry name" value="VWF_A"/>
</dbReference>
<evidence type="ECO:0000259" key="3">
    <source>
        <dbReference type="PROSITE" id="PS50234"/>
    </source>
</evidence>
<sequence>MLLSLESSRRTGNCAGNHRDQSPRQRTTRPVCQRPFRRPLHRGTEALGLWLAMALLLFVQPLYSEASPMEAEGTGAFHFVGEDGQWQAPATLLTTEYQVTVSGLIADTRLVQHFANTSQQWREGVYVFPLPDNASVYGMTMKAGERVIVGEIHTRQEADRQYETARREGRQAAKVEQQRPNLFTTRLANIPPGETVSVELQYQQSVRYQSGEFELQLPTTLTPRYMPGEPLVERETAWQGGWATPTTEVPDADKISPFTVREGDVPSGSHRAQVQLTLNAGLPIATVTSPSHAVNAVWNGAEVSVTPQEGDILMDRDLIVRWAPVRGQEPSAALFHQNWQGEDYLLAMLVPGMSGRQSLPRELIFVIDTSGSMAGASIRQAKASLLKGLDTLNAGDRFNVIQFNSQIETLFRFARPADAENLASARRYVQSLEANGGTEMAPALDRALRQNHREAEGEEAGRYVRQVVFMTDGAVGNEQGLFRQISQQLGDSRLFTVGIGSAPNMHFMREAARFGRGTYTAINDLGAVSAPLDELFRKMESPVMTAIQTRWPDGFNASEALPQRPGDLFLGEPMVQVVRGRLNGGELVASGRLPDGSEWQQRMALDHAAEAEGLHRFWARARIDSLMDQSLSGQVSEDVRGEITGLGLAHQLVTRYTSFVAVDKTPVRPLDEDLETESVPTLLPQGSAASMLRYPQTATWWPLLTATGLLGLMFASAVLMLQRRVWA</sequence>
<feature type="region of interest" description="Disordered" evidence="1">
    <location>
        <begin position="1"/>
        <end position="34"/>
    </location>
</feature>